<evidence type="ECO:0000313" key="2">
    <source>
        <dbReference type="EMBL" id="CCE74068.1"/>
    </source>
</evidence>
<organism evidence="2 3">
    <name type="scientific">Clavibacter nebraskensis NCPPB 2581</name>
    <dbReference type="NCBI Taxonomy" id="1097677"/>
    <lineage>
        <taxon>Bacteria</taxon>
        <taxon>Bacillati</taxon>
        <taxon>Actinomycetota</taxon>
        <taxon>Actinomycetes</taxon>
        <taxon>Micrococcales</taxon>
        <taxon>Microbacteriaceae</taxon>
        <taxon>Clavibacter</taxon>
    </lineage>
</organism>
<accession>A0AAI8ZFQ5</accession>
<reference evidence="3" key="2">
    <citation type="submission" date="2013-04" db="EMBL/GenBank/DDBJ databases">
        <title>The genome sequence of the maize-pathogen Clavibacter michiganensis subsp. nebraskensis.</title>
        <authorList>
            <person name="Gartemann K.H."/>
            <person name="Blom J."/>
            <person name="Dreiseikelmann B."/>
            <person name="Fluegel M."/>
            <person name="Jaenicke S."/>
            <person name="Linke B."/>
            <person name="Sczcepanowski R."/>
            <person name="Wittmann J."/>
            <person name="Goesmann A."/>
            <person name="Puehler A."/>
            <person name="Eichenlaub R."/>
            <person name="Rueckert C."/>
        </authorList>
    </citation>
    <scope>NUCLEOTIDE SEQUENCE [LARGE SCALE GENOMIC DNA]</scope>
    <source>
        <strain evidence="3">NCPPB 2581</strain>
    </source>
</reference>
<dbReference type="RefSeq" id="WP_015488898.1">
    <property type="nucleotide sequence ID" value="NC_020891.1"/>
</dbReference>
<gene>
    <name evidence="2" type="ORF">CMN_00086</name>
</gene>
<reference evidence="2 3" key="1">
    <citation type="submission" date="2011-11" db="EMBL/GenBank/DDBJ databases">
        <authorList>
            <person name="Gartemann K."/>
        </authorList>
    </citation>
    <scope>NUCLEOTIDE SEQUENCE [LARGE SCALE GENOMIC DNA]</scope>
    <source>
        <strain evidence="3">NCPPB 2581</strain>
    </source>
</reference>
<dbReference type="EMBL" id="HE614873">
    <property type="protein sequence ID" value="CCE74068.1"/>
    <property type="molecule type" value="Genomic_DNA"/>
</dbReference>
<name>A0AAI8ZFQ5_9MICO</name>
<evidence type="ECO:0000259" key="1">
    <source>
        <dbReference type="Pfam" id="PF13338"/>
    </source>
</evidence>
<dbReference type="GeneID" id="92981958"/>
<dbReference type="AlphaFoldDB" id="A0AAI8ZFQ5"/>
<evidence type="ECO:0000313" key="3">
    <source>
        <dbReference type="Proteomes" id="UP000012170"/>
    </source>
</evidence>
<protein>
    <recommendedName>
        <fullName evidence="1">AbiEi antitoxin N-terminal domain-containing protein</fullName>
    </recommendedName>
</protein>
<feature type="domain" description="AbiEi antitoxin N-terminal" evidence="1">
    <location>
        <begin position="6"/>
        <end position="39"/>
    </location>
</feature>
<dbReference type="InterPro" id="IPR025159">
    <property type="entry name" value="AbiEi_N"/>
</dbReference>
<dbReference type="KEGG" id="cmc:CMN_00086"/>
<sequence length="186" mass="19933">MAKPLTPSTAAEGGMSRSALYRAAQTGSYERIARGVYLPAGMLAADWDQVEAAVRRPDATICLTSALAHHDLIDAIPAALDVAMPRGSRTPAGGSAISWHQFDRATFTIGRDAMPIPGTGLLLGLYSPERSLADAFRLRSEVGYEVARDALKEWMRRGGKPARLLEIAARLPRAKGPLLRALDVLA</sequence>
<dbReference type="Pfam" id="PF13338">
    <property type="entry name" value="AbiEi_4"/>
    <property type="match status" value="1"/>
</dbReference>
<dbReference type="Proteomes" id="UP000012170">
    <property type="component" value="Chromosome"/>
</dbReference>
<proteinExistence type="predicted"/>